<evidence type="ECO:0000256" key="11">
    <source>
        <dbReference type="ARBA" id="ARBA00024980"/>
    </source>
</evidence>
<feature type="compositionally biased region" description="Low complexity" evidence="13">
    <location>
        <begin position="271"/>
        <end position="284"/>
    </location>
</feature>
<feature type="compositionally biased region" description="Low complexity" evidence="13">
    <location>
        <begin position="397"/>
        <end position="407"/>
    </location>
</feature>
<feature type="compositionally biased region" description="Polar residues" evidence="13">
    <location>
        <begin position="293"/>
        <end position="302"/>
    </location>
</feature>
<protein>
    <recommendedName>
        <fullName evidence="3">Mitochondrial intermembrane space import and assembly protein 40</fullName>
    </recommendedName>
    <alternativeName>
        <fullName evidence="12">Mitochondrial import inner membrane translocase TIM40</fullName>
    </alternativeName>
</protein>
<evidence type="ECO:0000313" key="14">
    <source>
        <dbReference type="EMBL" id="KAJ9603126.1"/>
    </source>
</evidence>
<feature type="compositionally biased region" description="Polar residues" evidence="13">
    <location>
        <begin position="312"/>
        <end position="333"/>
    </location>
</feature>
<keyword evidence="5" id="KW-0653">Protein transport</keyword>
<dbReference type="EMBL" id="JAPDRK010000023">
    <property type="protein sequence ID" value="KAJ9603126.1"/>
    <property type="molecule type" value="Genomic_DNA"/>
</dbReference>
<evidence type="ECO:0000256" key="1">
    <source>
        <dbReference type="ARBA" id="ARBA00001973"/>
    </source>
</evidence>
<accession>A0AA39CCF4</accession>
<evidence type="ECO:0000256" key="5">
    <source>
        <dbReference type="ARBA" id="ARBA00022927"/>
    </source>
</evidence>
<dbReference type="GO" id="GO:0005758">
    <property type="term" value="C:mitochondrial intermembrane space"/>
    <property type="evidence" value="ECO:0007669"/>
    <property type="project" value="TreeGrafter"/>
</dbReference>
<dbReference type="PANTHER" id="PTHR21622:SF0">
    <property type="entry name" value="COILED-COIL-HELIX-COILED-COIL-HELIX DOMAIN CONTAINING 4"/>
    <property type="match status" value="1"/>
</dbReference>
<evidence type="ECO:0000256" key="6">
    <source>
        <dbReference type="ARBA" id="ARBA00023002"/>
    </source>
</evidence>
<evidence type="ECO:0000256" key="7">
    <source>
        <dbReference type="ARBA" id="ARBA00023010"/>
    </source>
</evidence>
<proteinExistence type="predicted"/>
<dbReference type="GO" id="GO:0045041">
    <property type="term" value="P:protein import into mitochondrial intermembrane space"/>
    <property type="evidence" value="ECO:0007669"/>
    <property type="project" value="InterPro"/>
</dbReference>
<dbReference type="PROSITE" id="PS51808">
    <property type="entry name" value="CHCH"/>
    <property type="match status" value="1"/>
</dbReference>
<dbReference type="Proteomes" id="UP001172673">
    <property type="component" value="Unassembled WGS sequence"/>
</dbReference>
<dbReference type="PANTHER" id="PTHR21622">
    <property type="entry name" value="COILED-COIL-HELIX-COILED-COIL-HELIX DOMAIN CONTAINING 4"/>
    <property type="match status" value="1"/>
</dbReference>
<comment type="caution">
    <text evidence="14">The sequence shown here is derived from an EMBL/GenBank/DDBJ whole genome shotgun (WGS) entry which is preliminary data.</text>
</comment>
<evidence type="ECO:0000256" key="8">
    <source>
        <dbReference type="ARBA" id="ARBA00023128"/>
    </source>
</evidence>
<keyword evidence="4" id="KW-0813">Transport</keyword>
<evidence type="ECO:0000256" key="13">
    <source>
        <dbReference type="SAM" id="MobiDB-lite"/>
    </source>
</evidence>
<reference evidence="14" key="1">
    <citation type="submission" date="2022-10" db="EMBL/GenBank/DDBJ databases">
        <title>Culturing micro-colonial fungi from biological soil crusts in the Mojave desert and describing Neophaeococcomyces mojavensis, and introducing the new genera and species Taxawa tesnikishii.</title>
        <authorList>
            <person name="Kurbessoian T."/>
            <person name="Stajich J.E."/>
        </authorList>
    </citation>
    <scope>NUCLEOTIDE SEQUENCE</scope>
    <source>
        <strain evidence="14">TK_41</strain>
    </source>
</reference>
<keyword evidence="9" id="KW-1015">Disulfide bond</keyword>
<keyword evidence="7" id="KW-0811">Translocation</keyword>
<evidence type="ECO:0000256" key="10">
    <source>
        <dbReference type="ARBA" id="ARBA00023284"/>
    </source>
</evidence>
<evidence type="ECO:0000256" key="4">
    <source>
        <dbReference type="ARBA" id="ARBA00022448"/>
    </source>
</evidence>
<comment type="subcellular location">
    <subcellularLocation>
        <location evidence="2">Mitochondrion inner membrane</location>
        <topology evidence="2">Single-pass type II membrane protein</topology>
        <orientation evidence="2">Intermembrane side</orientation>
    </subcellularLocation>
</comment>
<keyword evidence="8" id="KW-0496">Mitochondrion</keyword>
<dbReference type="GO" id="GO:0005743">
    <property type="term" value="C:mitochondrial inner membrane"/>
    <property type="evidence" value="ECO:0007669"/>
    <property type="project" value="UniProtKB-SubCell"/>
</dbReference>
<evidence type="ECO:0000256" key="2">
    <source>
        <dbReference type="ARBA" id="ARBA00004164"/>
    </source>
</evidence>
<comment type="function">
    <text evidence="11">Required for the import and folding of small cysteine-containing proteins (small Tim) in the mitochondrial intermembrane space (IMS). Forms a redox cycle with ERV1 that involves a disulfide relay system. Precursor proteins to be imported into the IMS are translocated in their reduced form into the mitochondria. The oxidized form of MIA40 forms a transient intermolecular disulfide bridge with the reduced precursor protein, resulting in oxidation of the precursor protein that now contains an intramolecular disulfide bond and is able to undergo folding in the IMS.</text>
</comment>
<dbReference type="GO" id="GO:0015035">
    <property type="term" value="F:protein-disulfide reductase activity"/>
    <property type="evidence" value="ECO:0007669"/>
    <property type="project" value="InterPro"/>
</dbReference>
<keyword evidence="10" id="KW-0676">Redox-active center</keyword>
<feature type="region of interest" description="Disordered" evidence="13">
    <location>
        <begin position="240"/>
        <end position="413"/>
    </location>
</feature>
<comment type="cofactor">
    <cofactor evidence="1">
        <name>Cu(2+)</name>
        <dbReference type="ChEBI" id="CHEBI:29036"/>
    </cofactor>
</comment>
<dbReference type="InterPro" id="IPR039289">
    <property type="entry name" value="CHCHD4"/>
</dbReference>
<name>A0AA39CCF4_9EURO</name>
<evidence type="ECO:0000256" key="3">
    <source>
        <dbReference type="ARBA" id="ARBA00013714"/>
    </source>
</evidence>
<evidence type="ECO:0000256" key="12">
    <source>
        <dbReference type="ARBA" id="ARBA00033150"/>
    </source>
</evidence>
<evidence type="ECO:0000256" key="9">
    <source>
        <dbReference type="ARBA" id="ARBA00023157"/>
    </source>
</evidence>
<dbReference type="AlphaFoldDB" id="A0AA39CCF4"/>
<dbReference type="Gene3D" id="1.10.287.2900">
    <property type="match status" value="1"/>
</dbReference>
<evidence type="ECO:0000313" key="15">
    <source>
        <dbReference type="Proteomes" id="UP001172673"/>
    </source>
</evidence>
<feature type="compositionally biased region" description="Basic and acidic residues" evidence="13">
    <location>
        <begin position="334"/>
        <end position="368"/>
    </location>
</feature>
<sequence>MFRPVARSALRSAARLSPALSPVTSTLGKRFASTSPANARRSWKSSAVRWGAAIAGLYYYNTSPVFAEQPQHNLLNPNLDAFDDEHRDHSSLEALTSGRARQAERNASVLHSAVDTISSENASTTEIAEHEKPLNTGAAELEEEAAGEGAFNPETGEINWDCPCLGGMAHGPCGPEFREAFSCFVFSTEEPKGMDCIDKFQNMQGCFQKYPEVYKGELEDDEELSAGLEDERQELVNEIAERKKQQSETGSQRRLLEEPDSTSQPTRAPKKASSQKSQEQPQPQLEGRKEAQESATRTQPQSEGGKEAQKSAPRTQPQPESLPSPATNATDANSENKKPLEEAKAKVSNDPSHESTFSPERENIHEGQKSGVTKDPQHSSRASFVPESEIVPKAAHDASNASTSDASNEGKKA</sequence>
<keyword evidence="15" id="KW-1185">Reference proteome</keyword>
<organism evidence="14 15">
    <name type="scientific">Cladophialophora chaetospira</name>
    <dbReference type="NCBI Taxonomy" id="386627"/>
    <lineage>
        <taxon>Eukaryota</taxon>
        <taxon>Fungi</taxon>
        <taxon>Dikarya</taxon>
        <taxon>Ascomycota</taxon>
        <taxon>Pezizomycotina</taxon>
        <taxon>Eurotiomycetes</taxon>
        <taxon>Chaetothyriomycetidae</taxon>
        <taxon>Chaetothyriales</taxon>
        <taxon>Herpotrichiellaceae</taxon>
        <taxon>Cladophialophora</taxon>
    </lineage>
</organism>
<gene>
    <name evidence="14" type="primary">MIA40</name>
    <name evidence="14" type="ORF">H2200_012421</name>
</gene>
<keyword evidence="6" id="KW-0560">Oxidoreductase</keyword>